<protein>
    <submittedName>
        <fullName evidence="2">Regulatory protein A</fullName>
    </submittedName>
</protein>
<dbReference type="GO" id="GO:0006355">
    <property type="term" value="P:regulation of DNA-templated transcription"/>
    <property type="evidence" value="ECO:0007669"/>
    <property type="project" value="InterPro"/>
</dbReference>
<sequence length="278" mass="30370">MSTVKLTSAVTDSGALRIPEGRRLSSGEIERMLLEARRLVETAVDRHRNEERLLTALESEEGVDAAERHIESAERTVAVVLSGRNDQATARLLARLGRANARGVDVRVLGRISLLENPSLLTLLDKYAPGVAVRLVRVPLQEMVLVDGLVSVVWSRVEGPWHEASLVRAPAVLRNQRTLFMASWSLSAALEDHRRLSGRTRSAVARRILLALSSGRTDEVAARELGVSVRTYRRNVAEITRELGANSRFQAGARAMELGLLPLGATSPLDNVPPDDSA</sequence>
<dbReference type="AlphaFoldDB" id="G0WV68"/>
<feature type="coiled-coil region" evidence="1">
    <location>
        <begin position="40"/>
        <end position="76"/>
    </location>
</feature>
<dbReference type="InterPro" id="IPR036388">
    <property type="entry name" value="WH-like_DNA-bd_sf"/>
</dbReference>
<evidence type="ECO:0000313" key="2">
    <source>
        <dbReference type="EMBL" id="AEG64684.1"/>
    </source>
</evidence>
<name>G0WV68_STRVR</name>
<dbReference type="SUPFAM" id="SSF56024">
    <property type="entry name" value="Phospholipase D/nuclease"/>
    <property type="match status" value="1"/>
</dbReference>
<dbReference type="EMBL" id="HM756254">
    <property type="protein sequence ID" value="AEG64684.1"/>
    <property type="molecule type" value="Genomic_DNA"/>
</dbReference>
<organism evidence="2">
    <name type="scientific">Streptomyces viridochromogenes</name>
    <dbReference type="NCBI Taxonomy" id="1938"/>
    <lineage>
        <taxon>Bacteria</taxon>
        <taxon>Bacillati</taxon>
        <taxon>Actinomycetota</taxon>
        <taxon>Actinomycetes</taxon>
        <taxon>Kitasatosporales</taxon>
        <taxon>Streptomycetaceae</taxon>
        <taxon>Streptomyces</taxon>
    </lineage>
</organism>
<reference evidence="2" key="2">
    <citation type="journal article" date="2011" name="Gene">
        <title>Molecular cloning and identification of the laspartomycin biosynthetic gene cluster from Streptomyces viridochromogenes.</title>
        <authorList>
            <person name="Wang Y."/>
            <person name="Chen Y."/>
            <person name="Shen Q."/>
            <person name="Yin X."/>
        </authorList>
    </citation>
    <scope>NUCLEOTIDE SEQUENCE</scope>
    <source>
        <strain evidence="2">ATCC 29814</strain>
    </source>
</reference>
<dbReference type="Gene3D" id="1.10.10.10">
    <property type="entry name" value="Winged helix-like DNA-binding domain superfamily/Winged helix DNA-binding domain"/>
    <property type="match status" value="1"/>
</dbReference>
<dbReference type="SUPFAM" id="SSF46894">
    <property type="entry name" value="C-terminal effector domain of the bipartite response regulators"/>
    <property type="match status" value="1"/>
</dbReference>
<evidence type="ECO:0000256" key="1">
    <source>
        <dbReference type="SAM" id="Coils"/>
    </source>
</evidence>
<reference evidence="2" key="1">
    <citation type="submission" date="2010-07" db="EMBL/GenBank/DDBJ databases">
        <authorList>
            <person name="Yin X.H."/>
        </authorList>
    </citation>
    <scope>NUCLEOTIDE SEQUENCE</scope>
    <source>
        <strain evidence="2">ATCC 29814</strain>
    </source>
</reference>
<dbReference type="InterPro" id="IPR016032">
    <property type="entry name" value="Sig_transdc_resp-reg_C-effctor"/>
</dbReference>
<proteinExistence type="predicted"/>
<dbReference type="GO" id="GO:0003677">
    <property type="term" value="F:DNA binding"/>
    <property type="evidence" value="ECO:0007669"/>
    <property type="project" value="InterPro"/>
</dbReference>
<keyword evidence="1" id="KW-0175">Coiled coil</keyword>
<accession>G0WV68</accession>